<feature type="domain" description="Alpha-L-rhamnosidase C-terminal" evidence="7">
    <location>
        <begin position="797"/>
        <end position="863"/>
    </location>
</feature>
<evidence type="ECO:0000313" key="9">
    <source>
        <dbReference type="EMBL" id="ODR60471.1"/>
    </source>
</evidence>
<dbReference type="PIRSF" id="PIRSF010631">
    <property type="entry name" value="A-rhamnsds"/>
    <property type="match status" value="1"/>
</dbReference>
<dbReference type="Pfam" id="PF17390">
    <property type="entry name" value="Bac_rhamnosid_C"/>
    <property type="match status" value="1"/>
</dbReference>
<dbReference type="Pfam" id="PF05592">
    <property type="entry name" value="Bac_rhamnosid"/>
    <property type="match status" value="1"/>
</dbReference>
<dbReference type="InterPro" id="IPR012341">
    <property type="entry name" value="6hp_glycosidase-like_sf"/>
</dbReference>
<organism evidence="8 10">
    <name type="scientific">Eisenbergiella tayi</name>
    <dbReference type="NCBI Taxonomy" id="1432052"/>
    <lineage>
        <taxon>Bacteria</taxon>
        <taxon>Bacillati</taxon>
        <taxon>Bacillota</taxon>
        <taxon>Clostridia</taxon>
        <taxon>Lachnospirales</taxon>
        <taxon>Lachnospiraceae</taxon>
        <taxon>Eisenbergiella</taxon>
    </lineage>
</organism>
<dbReference type="Proteomes" id="UP000094869">
    <property type="component" value="Unassembled WGS sequence"/>
</dbReference>
<dbReference type="SUPFAM" id="SSF49785">
    <property type="entry name" value="Galactose-binding domain-like"/>
    <property type="match status" value="1"/>
</dbReference>
<name>A0A1E3UFZ3_9FIRM</name>
<reference evidence="8 10" key="2">
    <citation type="submission" date="2016-08" db="EMBL/GenBank/DDBJ databases">
        <authorList>
            <person name="Seilhamer J.J."/>
        </authorList>
    </citation>
    <scope>NUCLEOTIDE SEQUENCE [LARGE SCALE GENOMIC DNA]</scope>
    <source>
        <strain evidence="8 10">NML150140-1</strain>
    </source>
</reference>
<dbReference type="Pfam" id="PF08531">
    <property type="entry name" value="Bac_rhamnosid_N"/>
    <property type="match status" value="1"/>
</dbReference>
<dbReference type="EC" id="3.2.1.40" evidence="2"/>
<dbReference type="InterPro" id="IPR013783">
    <property type="entry name" value="Ig-like_fold"/>
</dbReference>
<dbReference type="EMBL" id="MEHD01000011">
    <property type="protein sequence ID" value="ODR60471.1"/>
    <property type="molecule type" value="Genomic_DNA"/>
</dbReference>
<dbReference type="PANTHER" id="PTHR33307:SF6">
    <property type="entry name" value="ALPHA-RHAMNOSIDASE (EUROFUNG)-RELATED"/>
    <property type="match status" value="1"/>
</dbReference>
<comment type="catalytic activity">
    <reaction evidence="1">
        <text>Hydrolysis of terminal non-reducing alpha-L-rhamnose residues in alpha-L-rhamnosides.</text>
        <dbReference type="EC" id="3.2.1.40"/>
    </reaction>
</comment>
<evidence type="ECO:0000256" key="1">
    <source>
        <dbReference type="ARBA" id="ARBA00001445"/>
    </source>
</evidence>
<evidence type="ECO:0000259" key="7">
    <source>
        <dbReference type="Pfam" id="PF17390"/>
    </source>
</evidence>
<proteinExistence type="predicted"/>
<feature type="domain" description="Alpha-L-rhamnosidase six-hairpin glycosidase" evidence="6">
    <location>
        <begin position="434"/>
        <end position="795"/>
    </location>
</feature>
<dbReference type="InterPro" id="IPR008902">
    <property type="entry name" value="Rhamnosid_concanavalin"/>
</dbReference>
<evidence type="ECO:0000313" key="8">
    <source>
        <dbReference type="EMBL" id="ODR49650.1"/>
    </source>
</evidence>
<accession>A0A1E3UFZ3</accession>
<dbReference type="SUPFAM" id="SSF48208">
    <property type="entry name" value="Six-hairpin glycosidases"/>
    <property type="match status" value="1"/>
</dbReference>
<protein>
    <recommendedName>
        <fullName evidence="2">alpha-L-rhamnosidase</fullName>
        <ecNumber evidence="2">3.2.1.40</ecNumber>
    </recommendedName>
</protein>
<dbReference type="Pfam" id="PF17389">
    <property type="entry name" value="Bac_rhamnosid6H"/>
    <property type="match status" value="1"/>
</dbReference>
<dbReference type="Gene3D" id="2.60.40.10">
    <property type="entry name" value="Immunoglobulins"/>
    <property type="match status" value="1"/>
</dbReference>
<evidence type="ECO:0000259" key="4">
    <source>
        <dbReference type="Pfam" id="PF05592"/>
    </source>
</evidence>
<evidence type="ECO:0000256" key="2">
    <source>
        <dbReference type="ARBA" id="ARBA00012652"/>
    </source>
</evidence>
<reference evidence="9 11" key="1">
    <citation type="submission" date="2016-08" db="EMBL/GenBank/DDBJ databases">
        <title>Characterization of Isolates of Eisenbergiella tayi Derived from Blood Cultures, Using Whole Genome Sequencing.</title>
        <authorList>
            <person name="Bernier A.-M."/>
            <person name="Burdz T."/>
            <person name="Wiebe D."/>
            <person name="Bernard K."/>
        </authorList>
    </citation>
    <scope>NUCLEOTIDE SEQUENCE [LARGE SCALE GENOMIC DNA]</scope>
    <source>
        <strain evidence="9 11">NML120146</strain>
    </source>
</reference>
<dbReference type="InterPro" id="IPR035398">
    <property type="entry name" value="Bac_rhamnosid_C"/>
</dbReference>
<evidence type="ECO:0000313" key="11">
    <source>
        <dbReference type="Proteomes" id="UP000094869"/>
    </source>
</evidence>
<evidence type="ECO:0000259" key="5">
    <source>
        <dbReference type="Pfam" id="PF08531"/>
    </source>
</evidence>
<evidence type="ECO:0000259" key="6">
    <source>
        <dbReference type="Pfam" id="PF17389"/>
    </source>
</evidence>
<dbReference type="Pfam" id="PF25788">
    <property type="entry name" value="Ig_Rha78A_N"/>
    <property type="match status" value="1"/>
</dbReference>
<feature type="domain" description="Bacterial alpha-L-rhamnosidase N-terminal" evidence="5">
    <location>
        <begin position="162"/>
        <end position="296"/>
    </location>
</feature>
<dbReference type="RefSeq" id="WP_069410911.1">
    <property type="nucleotide sequence ID" value="NZ_JAQCZP010000034.1"/>
</dbReference>
<sequence>MDKGQDMEEKKKWVSSLYMDRLRCNGMINPLGISGECLLFQWIIAGRGENILQYCCRLQVSERKDFTDLIYENVLYSGDTQWEIRFGLEEKTKYYWRVQACVDENLWLDWSVPASFETGMKGEESWKADWIEAEDTFYQDGGEMNMSPCLYKEWVLDGGWESGRIYITAHGFYELRINGKKVGSYALAPDFTAYDKSIYYQTFDLGDCLLEGKNSLEILLADGWYAGHAQGIPGLNHLYGERPALILQAEIRYPDGQICELLSDDTFTAYTTPIRYADLFMGEVYDTGRVRKQYGTVLREYPKNVLMPQEYEGIEEKTILEAISLSEIEKGTYIVDFGQVTAGRERLYLKGEKGSRIKVEHSEMLDPETGDLLEITQNFPNHAQTDYVYINEDNFVYEPQFSFQGYRYLKISGIQNRLTRKQCRTVVLESALQDTCSFSCSNDTINRLVENVRWSQWSNMISIPTDCPQRERGGFTGDAQIFCRTSAWQQNVQGFFRRWLKQCRLEQLRRGQIPIVVPYTDAYKKSEPNPGWTSAGWGDAIIFVPEDLFKAYGNKQILEENYDAMEKWMAYVTACAEDFMPEEYYMDYEKRPFMRYLWNAGYHWGDWLMPGFSDEEGVAVSKEVTAALFYFREAKAMQEISGILQRDDREIYYNDLSEHIKKAFHEVYITEDNRLKTELQGLYVMAIAFGIVQGEEKKNFEMRLNQLVEKADFHLATGFLSTPFLLDVLWDAGYYETAYRVLYQDTCPSWLYEVKMGATTIWENWEGIREDGTISSCSFNHYAYGCVADFIYRKIAGVKKMLPGYRKVLIYPEASKGLSFVSFSYDTMFGKLQVKWEKAENGFCYQLVIPHGMTAEVRGEKERRETGSGEWSFTLL</sequence>
<dbReference type="GO" id="GO:0030596">
    <property type="term" value="F:alpha-L-rhamnosidase activity"/>
    <property type="evidence" value="ECO:0007669"/>
    <property type="project" value="UniProtKB-EC"/>
</dbReference>
<dbReference type="PANTHER" id="PTHR33307">
    <property type="entry name" value="ALPHA-RHAMNOSIDASE (EUROFUNG)"/>
    <property type="match status" value="1"/>
</dbReference>
<keyword evidence="3" id="KW-0378">Hydrolase</keyword>
<gene>
    <name evidence="8" type="ORF">BEI59_17075</name>
    <name evidence="9" type="ORF">BEI63_04640</name>
</gene>
<dbReference type="Gene3D" id="1.50.10.10">
    <property type="match status" value="1"/>
</dbReference>
<dbReference type="AlphaFoldDB" id="A0A1E3UFZ3"/>
<dbReference type="InterPro" id="IPR035396">
    <property type="entry name" value="Bac_rhamnosid6H"/>
</dbReference>
<dbReference type="OrthoDB" id="9761045at2"/>
<feature type="domain" description="Alpha-L-rhamnosidase concanavalin-like" evidence="4">
    <location>
        <begin position="327"/>
        <end position="427"/>
    </location>
</feature>
<keyword evidence="11" id="KW-1185">Reference proteome</keyword>
<evidence type="ECO:0000313" key="10">
    <source>
        <dbReference type="Proteomes" id="UP000094271"/>
    </source>
</evidence>
<dbReference type="InterPro" id="IPR013737">
    <property type="entry name" value="Bac_rhamnosid_N"/>
</dbReference>
<dbReference type="InterPro" id="IPR016007">
    <property type="entry name" value="Alpha_rhamnosid"/>
</dbReference>
<dbReference type="InterPro" id="IPR008928">
    <property type="entry name" value="6-hairpin_glycosidase_sf"/>
</dbReference>
<comment type="caution">
    <text evidence="8">The sequence shown here is derived from an EMBL/GenBank/DDBJ whole genome shotgun (WGS) entry which is preliminary data.</text>
</comment>
<dbReference type="InterPro" id="IPR008979">
    <property type="entry name" value="Galactose-bd-like_sf"/>
</dbReference>
<evidence type="ECO:0000256" key="3">
    <source>
        <dbReference type="ARBA" id="ARBA00022801"/>
    </source>
</evidence>
<dbReference type="GO" id="GO:0005975">
    <property type="term" value="P:carbohydrate metabolic process"/>
    <property type="evidence" value="ECO:0007669"/>
    <property type="project" value="InterPro"/>
</dbReference>
<dbReference type="Gene3D" id="2.60.120.260">
    <property type="entry name" value="Galactose-binding domain-like"/>
    <property type="match status" value="2"/>
</dbReference>
<dbReference type="EMBL" id="MEHA01000012">
    <property type="protein sequence ID" value="ODR49650.1"/>
    <property type="molecule type" value="Genomic_DNA"/>
</dbReference>
<dbReference type="Gene3D" id="2.60.420.10">
    <property type="entry name" value="Maltose phosphorylase, domain 3"/>
    <property type="match status" value="1"/>
</dbReference>
<dbReference type="Proteomes" id="UP000094271">
    <property type="component" value="Unassembled WGS sequence"/>
</dbReference>